<keyword evidence="4" id="KW-1133">Transmembrane helix</keyword>
<protein>
    <submittedName>
        <fullName evidence="5">Glycosyl transferase family 2</fullName>
    </submittedName>
</protein>
<dbReference type="PANTHER" id="PTHR43630">
    <property type="entry name" value="POLY-BETA-1,6-N-ACETYL-D-GLUCOSAMINE SYNTHASE"/>
    <property type="match status" value="1"/>
</dbReference>
<evidence type="ECO:0000256" key="2">
    <source>
        <dbReference type="ARBA" id="ARBA00022676"/>
    </source>
</evidence>
<dbReference type="AlphaFoldDB" id="D2QHP4"/>
<dbReference type="KEGG" id="sli:Slin_3853"/>
<keyword evidence="6" id="KW-1185">Reference proteome</keyword>
<evidence type="ECO:0000256" key="3">
    <source>
        <dbReference type="ARBA" id="ARBA00022679"/>
    </source>
</evidence>
<gene>
    <name evidence="5" type="ordered locus">Slin_3853</name>
</gene>
<dbReference type="CAZy" id="GT2">
    <property type="family name" value="Glycosyltransferase Family 2"/>
</dbReference>
<keyword evidence="4" id="KW-0472">Membrane</keyword>
<evidence type="ECO:0000256" key="4">
    <source>
        <dbReference type="SAM" id="Phobius"/>
    </source>
</evidence>
<dbReference type="CDD" id="cd06423">
    <property type="entry name" value="CESA_like"/>
    <property type="match status" value="1"/>
</dbReference>
<accession>D2QHP4</accession>
<feature type="transmembrane region" description="Helical" evidence="4">
    <location>
        <begin position="325"/>
        <end position="343"/>
    </location>
</feature>
<dbReference type="STRING" id="504472.Slin_3853"/>
<comment type="similarity">
    <text evidence="1">Belongs to the glycosyltransferase 2 family.</text>
</comment>
<dbReference type="RefSeq" id="WP_012928354.1">
    <property type="nucleotide sequence ID" value="NC_013730.1"/>
</dbReference>
<dbReference type="Pfam" id="PF13641">
    <property type="entry name" value="Glyco_tranf_2_3"/>
    <property type="match status" value="1"/>
</dbReference>
<evidence type="ECO:0000256" key="1">
    <source>
        <dbReference type="ARBA" id="ARBA00006739"/>
    </source>
</evidence>
<dbReference type="EMBL" id="CP001769">
    <property type="protein sequence ID" value="ADB39843.1"/>
    <property type="molecule type" value="Genomic_DNA"/>
</dbReference>
<dbReference type="InterPro" id="IPR029044">
    <property type="entry name" value="Nucleotide-diphossugar_trans"/>
</dbReference>
<dbReference type="eggNOG" id="COG1215">
    <property type="taxonomic scope" value="Bacteria"/>
</dbReference>
<feature type="transmembrane region" description="Helical" evidence="4">
    <location>
        <begin position="300"/>
        <end position="320"/>
    </location>
</feature>
<dbReference type="SUPFAM" id="SSF53448">
    <property type="entry name" value="Nucleotide-diphospho-sugar transferases"/>
    <property type="match status" value="1"/>
</dbReference>
<dbReference type="PANTHER" id="PTHR43630:SF1">
    <property type="entry name" value="POLY-BETA-1,6-N-ACETYL-D-GLUCOSAMINE SYNTHASE"/>
    <property type="match status" value="1"/>
</dbReference>
<evidence type="ECO:0000313" key="6">
    <source>
        <dbReference type="Proteomes" id="UP000002028"/>
    </source>
</evidence>
<sequence>MTIALSLLTLLFFLTAVETIYLLVFTMAGRFGHLQAPPVNPNPVAKRMAVLIPAYKEDAVITDTAEQALKQDYPRDAYDVIVIADSLQQDTLDKLAALPITVVEVSFDVSTKAKALNATMSKLSAAYDVAVILDADNVMATNFLTHINAAFNGGWKAVQGHRVAKNTNTSVAILDAVSEEINTYILRRGHRALGLSGSLMGSGMAFDYTLFKQYMGQINTTGGFDKELEMRLIHDHHRIDYIDEALCYDEKVQSGAVFERQRARWIAAQLKYLRRNLPSGIVQLLKGNLDYFDKVFQTMFLPRVILLGFLTIGTGAALVLQDSNLLMLAGGQLLILLLTFYIATPNELLALITWKEISQIPGLFFRFLRSITRLGEASKKFINTPHSTTSTAINEG</sequence>
<name>D2QHP4_SPILD</name>
<dbReference type="Gene3D" id="3.90.550.10">
    <property type="entry name" value="Spore Coat Polysaccharide Biosynthesis Protein SpsA, Chain A"/>
    <property type="match status" value="1"/>
</dbReference>
<keyword evidence="3 5" id="KW-0808">Transferase</keyword>
<dbReference type="GO" id="GO:0016757">
    <property type="term" value="F:glycosyltransferase activity"/>
    <property type="evidence" value="ECO:0007669"/>
    <property type="project" value="UniProtKB-KW"/>
</dbReference>
<keyword evidence="4" id="KW-0812">Transmembrane</keyword>
<reference evidence="5 6" key="1">
    <citation type="journal article" date="2010" name="Stand. Genomic Sci.">
        <title>Complete genome sequence of Spirosoma linguale type strain (1).</title>
        <authorList>
            <person name="Lail K."/>
            <person name="Sikorski J."/>
            <person name="Saunders E."/>
            <person name="Lapidus A."/>
            <person name="Glavina Del Rio T."/>
            <person name="Copeland A."/>
            <person name="Tice H."/>
            <person name="Cheng J.-F."/>
            <person name="Lucas S."/>
            <person name="Nolan M."/>
            <person name="Bruce D."/>
            <person name="Goodwin L."/>
            <person name="Pitluck S."/>
            <person name="Ivanova N."/>
            <person name="Mavromatis K."/>
            <person name="Ovchinnikova G."/>
            <person name="Pati A."/>
            <person name="Chen A."/>
            <person name="Palaniappan K."/>
            <person name="Land M."/>
            <person name="Hauser L."/>
            <person name="Chang Y.-J."/>
            <person name="Jeffries C.D."/>
            <person name="Chain P."/>
            <person name="Brettin T."/>
            <person name="Detter J.C."/>
            <person name="Schuetze A."/>
            <person name="Rohde M."/>
            <person name="Tindall B.J."/>
            <person name="Goeker M."/>
            <person name="Bristow J."/>
            <person name="Eisen J.A."/>
            <person name="Markowitz V."/>
            <person name="Hugenholtz P."/>
            <person name="Kyrpides N.C."/>
            <person name="Klenk H.-P."/>
            <person name="Chen F."/>
        </authorList>
    </citation>
    <scope>NUCLEOTIDE SEQUENCE [LARGE SCALE GENOMIC DNA]</scope>
    <source>
        <strain evidence="6">ATCC 33905 / DSM 74 / LMG 10896 / Claus 1</strain>
    </source>
</reference>
<dbReference type="Proteomes" id="UP000002028">
    <property type="component" value="Chromosome"/>
</dbReference>
<keyword evidence="2" id="KW-0328">Glycosyltransferase</keyword>
<organism evidence="5 6">
    <name type="scientific">Spirosoma linguale (strain ATCC 33905 / DSM 74 / LMG 10896 / Claus 1)</name>
    <dbReference type="NCBI Taxonomy" id="504472"/>
    <lineage>
        <taxon>Bacteria</taxon>
        <taxon>Pseudomonadati</taxon>
        <taxon>Bacteroidota</taxon>
        <taxon>Cytophagia</taxon>
        <taxon>Cytophagales</taxon>
        <taxon>Cytophagaceae</taxon>
        <taxon>Spirosoma</taxon>
    </lineage>
</organism>
<proteinExistence type="inferred from homology"/>
<dbReference type="HOGENOM" id="CLU_023978_5_1_10"/>
<evidence type="ECO:0000313" key="5">
    <source>
        <dbReference type="EMBL" id="ADB39843.1"/>
    </source>
</evidence>